<evidence type="ECO:0000256" key="1">
    <source>
        <dbReference type="ARBA" id="ARBA00022837"/>
    </source>
</evidence>
<gene>
    <name evidence="3" type="ORF">BpHYR1_012210</name>
</gene>
<dbReference type="InterPro" id="IPR002048">
    <property type="entry name" value="EF_hand_dom"/>
</dbReference>
<dbReference type="PROSITE" id="PS50222">
    <property type="entry name" value="EF_HAND_2"/>
    <property type="match status" value="2"/>
</dbReference>
<dbReference type="SUPFAM" id="SSF47473">
    <property type="entry name" value="EF-hand"/>
    <property type="match status" value="1"/>
</dbReference>
<dbReference type="Pfam" id="PF13499">
    <property type="entry name" value="EF-hand_7"/>
    <property type="match status" value="1"/>
</dbReference>
<evidence type="ECO:0000313" key="4">
    <source>
        <dbReference type="Proteomes" id="UP000276133"/>
    </source>
</evidence>
<reference evidence="3 4" key="1">
    <citation type="journal article" date="2018" name="Sci. Rep.">
        <title>Genomic signatures of local adaptation to the degree of environmental predictability in rotifers.</title>
        <authorList>
            <person name="Franch-Gras L."/>
            <person name="Hahn C."/>
            <person name="Garcia-Roger E.M."/>
            <person name="Carmona M.J."/>
            <person name="Serra M."/>
            <person name="Gomez A."/>
        </authorList>
    </citation>
    <scope>NUCLEOTIDE SEQUENCE [LARGE SCALE GENOMIC DNA]</scope>
    <source>
        <strain evidence="3">HYR1</strain>
    </source>
</reference>
<accession>A0A3M7REG4</accession>
<sequence>MDLFSLGSSFLGGDSSGGLNPFTVFKQFDHDGNGKITEDDFVAAVATLGLGSVGEYAIRAVFKQIDSNGNGKLDMSEAVAGFEKIKSLMPSGQN</sequence>
<protein>
    <recommendedName>
        <fullName evidence="2">EF-hand domain-containing protein</fullName>
    </recommendedName>
</protein>
<comment type="caution">
    <text evidence="3">The sequence shown here is derived from an EMBL/GenBank/DDBJ whole genome shotgun (WGS) entry which is preliminary data.</text>
</comment>
<dbReference type="InterPro" id="IPR018247">
    <property type="entry name" value="EF_Hand_1_Ca_BS"/>
</dbReference>
<keyword evidence="1" id="KW-0106">Calcium</keyword>
<dbReference type="EMBL" id="REGN01003564">
    <property type="protein sequence ID" value="RNA21920.1"/>
    <property type="molecule type" value="Genomic_DNA"/>
</dbReference>
<dbReference type="OrthoDB" id="26525at2759"/>
<dbReference type="GO" id="GO:0005509">
    <property type="term" value="F:calcium ion binding"/>
    <property type="evidence" value="ECO:0007669"/>
    <property type="project" value="InterPro"/>
</dbReference>
<dbReference type="AlphaFoldDB" id="A0A3M7REG4"/>
<dbReference type="Gene3D" id="1.10.238.10">
    <property type="entry name" value="EF-hand"/>
    <property type="match status" value="1"/>
</dbReference>
<feature type="domain" description="EF-hand" evidence="2">
    <location>
        <begin position="58"/>
        <end position="88"/>
    </location>
</feature>
<dbReference type="PROSITE" id="PS00018">
    <property type="entry name" value="EF_HAND_1"/>
    <property type="match status" value="1"/>
</dbReference>
<evidence type="ECO:0000313" key="3">
    <source>
        <dbReference type="EMBL" id="RNA21920.1"/>
    </source>
</evidence>
<dbReference type="CDD" id="cd00051">
    <property type="entry name" value="EFh"/>
    <property type="match status" value="1"/>
</dbReference>
<organism evidence="3 4">
    <name type="scientific">Brachionus plicatilis</name>
    <name type="common">Marine rotifer</name>
    <name type="synonym">Brachionus muelleri</name>
    <dbReference type="NCBI Taxonomy" id="10195"/>
    <lineage>
        <taxon>Eukaryota</taxon>
        <taxon>Metazoa</taxon>
        <taxon>Spiralia</taxon>
        <taxon>Gnathifera</taxon>
        <taxon>Rotifera</taxon>
        <taxon>Eurotatoria</taxon>
        <taxon>Monogononta</taxon>
        <taxon>Pseudotrocha</taxon>
        <taxon>Ploima</taxon>
        <taxon>Brachionidae</taxon>
        <taxon>Brachionus</taxon>
    </lineage>
</organism>
<dbReference type="SMART" id="SM00054">
    <property type="entry name" value="EFh"/>
    <property type="match status" value="2"/>
</dbReference>
<keyword evidence="4" id="KW-1185">Reference proteome</keyword>
<evidence type="ECO:0000259" key="2">
    <source>
        <dbReference type="PROSITE" id="PS50222"/>
    </source>
</evidence>
<feature type="domain" description="EF-hand" evidence="2">
    <location>
        <begin position="24"/>
        <end position="51"/>
    </location>
</feature>
<proteinExistence type="predicted"/>
<dbReference type="Proteomes" id="UP000276133">
    <property type="component" value="Unassembled WGS sequence"/>
</dbReference>
<name>A0A3M7REG4_BRAPC</name>
<dbReference type="InterPro" id="IPR011992">
    <property type="entry name" value="EF-hand-dom_pair"/>
</dbReference>